<dbReference type="EMBL" id="ML178816">
    <property type="protein sequence ID" value="TFL05754.1"/>
    <property type="molecule type" value="Genomic_DNA"/>
</dbReference>
<protein>
    <recommendedName>
        <fullName evidence="1">WIBG Mago-binding domain-containing protein</fullName>
    </recommendedName>
</protein>
<dbReference type="InterPro" id="IPR036348">
    <property type="entry name" value="WIBG_N_sf"/>
</dbReference>
<dbReference type="GO" id="GO:1903259">
    <property type="term" value="P:exon-exon junction complex disassembly"/>
    <property type="evidence" value="ECO:0007669"/>
    <property type="project" value="InterPro"/>
</dbReference>
<dbReference type="GO" id="GO:0005737">
    <property type="term" value="C:cytoplasm"/>
    <property type="evidence" value="ECO:0007669"/>
    <property type="project" value="TreeGrafter"/>
</dbReference>
<dbReference type="STRING" id="1884261.A0A5C3R4D9"/>
<accession>A0A5C3R4D9</accession>
<dbReference type="SUPFAM" id="SSF101931">
    <property type="entry name" value="Pym (Within the bgcn gene intron protein, WIBG), N-terminal domain"/>
    <property type="match status" value="1"/>
</dbReference>
<feature type="domain" description="WIBG Mago-binding" evidence="1">
    <location>
        <begin position="19"/>
        <end position="45"/>
    </location>
</feature>
<feature type="non-terminal residue" evidence="2">
    <location>
        <position position="79"/>
    </location>
</feature>
<dbReference type="PANTHER" id="PTHR22959">
    <property type="entry name" value="PYM PROTEIN"/>
    <property type="match status" value="1"/>
</dbReference>
<feature type="non-terminal residue" evidence="2">
    <location>
        <position position="1"/>
    </location>
</feature>
<dbReference type="OrthoDB" id="21625at2759"/>
<dbReference type="Pfam" id="PF09282">
    <property type="entry name" value="Mago-bind"/>
    <property type="match status" value="1"/>
</dbReference>
<dbReference type="SMART" id="SM01273">
    <property type="entry name" value="Mago-bind"/>
    <property type="match status" value="1"/>
</dbReference>
<evidence type="ECO:0000313" key="3">
    <source>
        <dbReference type="Proteomes" id="UP000305067"/>
    </source>
</evidence>
<proteinExistence type="predicted"/>
<dbReference type="InterPro" id="IPR039333">
    <property type="entry name" value="PYM1"/>
</dbReference>
<organism evidence="2 3">
    <name type="scientific">Pterulicium gracile</name>
    <dbReference type="NCBI Taxonomy" id="1884261"/>
    <lineage>
        <taxon>Eukaryota</taxon>
        <taxon>Fungi</taxon>
        <taxon>Dikarya</taxon>
        <taxon>Basidiomycota</taxon>
        <taxon>Agaricomycotina</taxon>
        <taxon>Agaricomycetes</taxon>
        <taxon>Agaricomycetidae</taxon>
        <taxon>Agaricales</taxon>
        <taxon>Pleurotineae</taxon>
        <taxon>Pterulaceae</taxon>
        <taxon>Pterulicium</taxon>
    </lineage>
</organism>
<evidence type="ECO:0000313" key="2">
    <source>
        <dbReference type="EMBL" id="TFL05754.1"/>
    </source>
</evidence>
<dbReference type="Proteomes" id="UP000305067">
    <property type="component" value="Unassembled WGS sequence"/>
</dbReference>
<reference evidence="2 3" key="1">
    <citation type="journal article" date="2019" name="Nat. Ecol. Evol.">
        <title>Megaphylogeny resolves global patterns of mushroom evolution.</title>
        <authorList>
            <person name="Varga T."/>
            <person name="Krizsan K."/>
            <person name="Foldi C."/>
            <person name="Dima B."/>
            <person name="Sanchez-Garcia M."/>
            <person name="Sanchez-Ramirez S."/>
            <person name="Szollosi G.J."/>
            <person name="Szarkandi J.G."/>
            <person name="Papp V."/>
            <person name="Albert L."/>
            <person name="Andreopoulos W."/>
            <person name="Angelini C."/>
            <person name="Antonin V."/>
            <person name="Barry K.W."/>
            <person name="Bougher N.L."/>
            <person name="Buchanan P."/>
            <person name="Buyck B."/>
            <person name="Bense V."/>
            <person name="Catcheside P."/>
            <person name="Chovatia M."/>
            <person name="Cooper J."/>
            <person name="Damon W."/>
            <person name="Desjardin D."/>
            <person name="Finy P."/>
            <person name="Geml J."/>
            <person name="Haridas S."/>
            <person name="Hughes K."/>
            <person name="Justo A."/>
            <person name="Karasinski D."/>
            <person name="Kautmanova I."/>
            <person name="Kiss B."/>
            <person name="Kocsube S."/>
            <person name="Kotiranta H."/>
            <person name="LaButti K.M."/>
            <person name="Lechner B.E."/>
            <person name="Liimatainen K."/>
            <person name="Lipzen A."/>
            <person name="Lukacs Z."/>
            <person name="Mihaltcheva S."/>
            <person name="Morgado L.N."/>
            <person name="Niskanen T."/>
            <person name="Noordeloos M.E."/>
            <person name="Ohm R.A."/>
            <person name="Ortiz-Santana B."/>
            <person name="Ovrebo C."/>
            <person name="Racz N."/>
            <person name="Riley R."/>
            <person name="Savchenko A."/>
            <person name="Shiryaev A."/>
            <person name="Soop K."/>
            <person name="Spirin V."/>
            <person name="Szebenyi C."/>
            <person name="Tomsovsky M."/>
            <person name="Tulloss R.E."/>
            <person name="Uehling J."/>
            <person name="Grigoriev I.V."/>
            <person name="Vagvolgyi C."/>
            <person name="Papp T."/>
            <person name="Martin F.M."/>
            <person name="Miettinen O."/>
            <person name="Hibbett D.S."/>
            <person name="Nagy L.G."/>
        </authorList>
    </citation>
    <scope>NUCLEOTIDE SEQUENCE [LARGE SCALE GENOMIC DNA]</scope>
    <source>
        <strain evidence="2 3">CBS 309.79</strain>
    </source>
</reference>
<sequence>PPLDPSKTAAGIAVDPRTLDRIIPQSRRADGTVRKELKVRPGFTPQEDVQRFRGKKQSAMDAIQLPKGHILGWVPPSSA</sequence>
<dbReference type="GO" id="GO:0035145">
    <property type="term" value="C:exon-exon junction complex"/>
    <property type="evidence" value="ECO:0007669"/>
    <property type="project" value="TreeGrafter"/>
</dbReference>
<dbReference type="PANTHER" id="PTHR22959:SF0">
    <property type="entry name" value="PARTNER OF Y14 AND MAGO"/>
    <property type="match status" value="1"/>
</dbReference>
<dbReference type="GO" id="GO:0003723">
    <property type="term" value="F:RNA binding"/>
    <property type="evidence" value="ECO:0007669"/>
    <property type="project" value="TreeGrafter"/>
</dbReference>
<dbReference type="InterPro" id="IPR015362">
    <property type="entry name" value="WIBG_mago-bd"/>
</dbReference>
<name>A0A5C3R4D9_9AGAR</name>
<gene>
    <name evidence="2" type="ORF">BDV98DRAFT_475510</name>
</gene>
<dbReference type="AlphaFoldDB" id="A0A5C3R4D9"/>
<keyword evidence="3" id="KW-1185">Reference proteome</keyword>
<evidence type="ECO:0000259" key="1">
    <source>
        <dbReference type="SMART" id="SM01273"/>
    </source>
</evidence>